<evidence type="ECO:0000256" key="9">
    <source>
        <dbReference type="ARBA" id="ARBA00022801"/>
    </source>
</evidence>
<accession>B2Z895</accession>
<evidence type="ECO:0000256" key="15">
    <source>
        <dbReference type="ARBA" id="ARBA00046386"/>
    </source>
</evidence>
<evidence type="ECO:0000256" key="6">
    <source>
        <dbReference type="ARBA" id="ARBA00022679"/>
    </source>
</evidence>
<dbReference type="SUPFAM" id="SSF53254">
    <property type="entry name" value="Phosphoglycerate mutase-like"/>
    <property type="match status" value="1"/>
</dbReference>
<evidence type="ECO:0000256" key="5">
    <source>
        <dbReference type="ARBA" id="ARBA00022553"/>
    </source>
</evidence>
<dbReference type="GO" id="GO:0006000">
    <property type="term" value="P:fructose metabolic process"/>
    <property type="evidence" value="ECO:0007669"/>
    <property type="project" value="InterPro"/>
</dbReference>
<evidence type="ECO:0000256" key="3">
    <source>
        <dbReference type="ARBA" id="ARBA00012130"/>
    </source>
</evidence>
<dbReference type="InterPro" id="IPR027417">
    <property type="entry name" value="P-loop_NTPase"/>
</dbReference>
<evidence type="ECO:0000256" key="2">
    <source>
        <dbReference type="ARBA" id="ARBA00008408"/>
    </source>
</evidence>
<keyword evidence="10" id="KW-0067">ATP-binding</keyword>
<evidence type="ECO:0000256" key="12">
    <source>
        <dbReference type="ARBA" id="ARBA00023268"/>
    </source>
</evidence>
<dbReference type="PANTHER" id="PTHR10606">
    <property type="entry name" value="6-PHOSPHOFRUCTO-2-KINASE/FRUCTOSE-2,6-BISPHOSPHATASE"/>
    <property type="match status" value="1"/>
</dbReference>
<evidence type="ECO:0000256" key="1">
    <source>
        <dbReference type="ARBA" id="ARBA00003771"/>
    </source>
</evidence>
<dbReference type="EC" id="3.1.3.46" evidence="4"/>
<dbReference type="EMBL" id="EU616670">
    <property type="protein sequence ID" value="ACC97558.1"/>
    <property type="molecule type" value="mRNA"/>
</dbReference>
<dbReference type="InterPro" id="IPR003094">
    <property type="entry name" value="6Pfruct_kin"/>
</dbReference>
<comment type="subunit">
    <text evidence="15">Homodimer. Forms a heterodimer with PFKFB3.</text>
</comment>
<dbReference type="InterPro" id="IPR001345">
    <property type="entry name" value="PG/BPGM_mutase_AS"/>
</dbReference>
<sequence>MKIRKQCALVALEDVKAYFTEESGQIAVFDATNTTRERRDMILNFAKQNAFKVFFVESVCDDPDVIAANILVINVGQRFLVNRVQDYIQSKIVYYLMNIHVHPRTIYLCRHGESEFNLLGKIGGDSGLSVRGKQFAHALKKFLEEQEIQDLKVWTSQLKRTIQTAESLGVTYEQWKILNEIDAGVCEEMTYSEIEQRYPEEFALRDQEKYLYRYPGGESYQDLVQRLEPVIMELERQGNILVISHQAVMRCLLAYFLDKGADELPYLRCPLHIIFKLTPVAYGCKVETITLNVDAVDTHRDKPTVSVFYSSRILESLGSRGLGFFCVPKTNPEFMSCMSLYFQEAKMKPFLVLLSEYFFRNLSLES</sequence>
<keyword evidence="12" id="KW-0511">Multifunctional enzyme</keyword>
<keyword evidence="9" id="KW-0378">Hydrolase</keyword>
<feature type="binding site" evidence="16">
    <location>
        <position position="160"/>
    </location>
    <ligand>
        <name>substrate</name>
    </ligand>
</feature>
<dbReference type="InterPro" id="IPR029033">
    <property type="entry name" value="His_PPase_superfam"/>
</dbReference>
<dbReference type="PANTHER" id="PTHR10606:SF48">
    <property type="entry name" value="6-PHOSPHOFRUCTO-2-KINASE_FRUCTOSE-2,6-BISPHOSPHATASE 2"/>
    <property type="match status" value="1"/>
</dbReference>
<dbReference type="InterPro" id="IPR013078">
    <property type="entry name" value="His_Pase_superF_clade-1"/>
</dbReference>
<dbReference type="FunFam" id="3.40.50.1240:FF:000001">
    <property type="entry name" value="6-phosphofructo-2-kinase/fructose-2, 6-bisphosphatase 3 isoform 2"/>
    <property type="match status" value="1"/>
</dbReference>
<keyword evidence="5" id="KW-0597">Phosphoprotein</keyword>
<dbReference type="Gene3D" id="3.40.50.300">
    <property type="entry name" value="P-loop containing nucleotide triphosphate hydrolases"/>
    <property type="match status" value="2"/>
</dbReference>
<dbReference type="InterPro" id="IPR013079">
    <property type="entry name" value="6Phosfructo_kin"/>
</dbReference>
<dbReference type="Gene3D" id="3.40.50.1240">
    <property type="entry name" value="Phosphoglycerate mutase-like"/>
    <property type="match status" value="1"/>
</dbReference>
<dbReference type="Pfam" id="PF01591">
    <property type="entry name" value="6PF2K"/>
    <property type="match status" value="1"/>
</dbReference>
<proteinExistence type="evidence at transcript level"/>
<evidence type="ECO:0000256" key="14">
    <source>
        <dbReference type="ARBA" id="ARBA00041796"/>
    </source>
</evidence>
<gene>
    <name evidence="18" type="primary">Pfkfb2</name>
</gene>
<dbReference type="EC" id="2.7.1.105" evidence="3"/>
<keyword evidence="6 18" id="KW-0808">Transferase</keyword>
<dbReference type="SUPFAM" id="SSF52540">
    <property type="entry name" value="P-loop containing nucleoside triphosphate hydrolases"/>
    <property type="match status" value="1"/>
</dbReference>
<evidence type="ECO:0000256" key="16">
    <source>
        <dbReference type="PIRSR" id="PIRSR613078-2"/>
    </source>
</evidence>
<dbReference type="UCSC" id="uc011wrj.1">
    <property type="organism name" value="mouse"/>
</dbReference>
<dbReference type="SMR" id="B2Z895"/>
<dbReference type="GO" id="GO:0004331">
    <property type="term" value="F:fructose-2,6-bisphosphate 2-phosphatase activity"/>
    <property type="evidence" value="ECO:0007669"/>
    <property type="project" value="UniProtKB-EC"/>
</dbReference>
<evidence type="ECO:0000313" key="18">
    <source>
        <dbReference type="EMBL" id="ACC97558.1"/>
    </source>
</evidence>
<dbReference type="Pfam" id="PF00300">
    <property type="entry name" value="His_Phos_1"/>
    <property type="match status" value="1"/>
</dbReference>
<dbReference type="SMART" id="SM00855">
    <property type="entry name" value="PGAM"/>
    <property type="match status" value="1"/>
</dbReference>
<organism evidence="18">
    <name type="scientific">Mus musculus</name>
    <name type="common">Mouse</name>
    <dbReference type="NCBI Taxonomy" id="10090"/>
    <lineage>
        <taxon>Eukaryota</taxon>
        <taxon>Metazoa</taxon>
        <taxon>Chordata</taxon>
        <taxon>Craniata</taxon>
        <taxon>Vertebrata</taxon>
        <taxon>Euteleostomi</taxon>
        <taxon>Mammalia</taxon>
        <taxon>Eutheria</taxon>
        <taxon>Euarchontoglires</taxon>
        <taxon>Glires</taxon>
        <taxon>Rodentia</taxon>
        <taxon>Myomorpha</taxon>
        <taxon>Muroidea</taxon>
        <taxon>Muridae</taxon>
        <taxon>Murinae</taxon>
        <taxon>Mus</taxon>
        <taxon>Mus</taxon>
    </lineage>
</organism>
<evidence type="ECO:0000256" key="11">
    <source>
        <dbReference type="ARBA" id="ARBA00022990"/>
    </source>
</evidence>
<feature type="binding site" evidence="16">
    <location>
        <begin position="110"/>
        <end position="117"/>
    </location>
    <ligand>
        <name>substrate</name>
    </ligand>
</feature>
<dbReference type="PIRSF" id="PIRSF000709">
    <property type="entry name" value="6PFK_2-Ptase"/>
    <property type="match status" value="1"/>
</dbReference>
<comment type="similarity">
    <text evidence="2">In the C-terminal section; belongs to the phosphoglycerate mutase family.</text>
</comment>
<dbReference type="GO" id="GO:0003873">
    <property type="term" value="F:6-phosphofructo-2-kinase activity"/>
    <property type="evidence" value="ECO:0007669"/>
    <property type="project" value="UniProtKB-EC"/>
</dbReference>
<keyword evidence="8 18" id="KW-0418">Kinase</keyword>
<reference evidence="18" key="2">
    <citation type="submission" date="2008-03" db="EMBL/GenBank/DDBJ databases">
        <title>Unique alternative splice variants of mouse 6-phosphofructo-2-kinase/fructose-2,6-bisphosphatase-2.</title>
        <authorList>
            <person name="Minchenko D.O."/>
            <person name="Tsuchihara K."/>
            <person name="Moenner M."/>
            <person name="Bikfalvi A."/>
            <person name="Komisarenko S.V."/>
            <person name="Esumi H."/>
            <person name="Caro J."/>
            <person name="Minchenko O.H."/>
        </authorList>
    </citation>
    <scope>NUCLEOTIDE SEQUENCE</scope>
    <source>
        <strain evidence="18">C57BL/6</strain>
        <tissue evidence="18">Brain</tissue>
    </source>
</reference>
<comment type="function">
    <text evidence="1">Synthesis and degradation of fructose 2,6-bisphosphate.</text>
</comment>
<dbReference type="AlphaFoldDB" id="B2Z895"/>
<evidence type="ECO:0000256" key="10">
    <source>
        <dbReference type="ARBA" id="ARBA00022840"/>
    </source>
</evidence>
<keyword evidence="11" id="KW-0007">Acetylation</keyword>
<dbReference type="GO" id="GO:0005524">
    <property type="term" value="F:ATP binding"/>
    <property type="evidence" value="ECO:0007669"/>
    <property type="project" value="UniProtKB-KW"/>
</dbReference>
<evidence type="ECO:0000256" key="8">
    <source>
        <dbReference type="ARBA" id="ARBA00022777"/>
    </source>
</evidence>
<evidence type="ECO:0000256" key="4">
    <source>
        <dbReference type="ARBA" id="ARBA00013067"/>
    </source>
</evidence>
<name>B2Z895_MOUSE</name>
<evidence type="ECO:0000259" key="17">
    <source>
        <dbReference type="Pfam" id="PF01591"/>
    </source>
</evidence>
<dbReference type="PROSITE" id="PS00175">
    <property type="entry name" value="PG_MUTASE"/>
    <property type="match status" value="1"/>
</dbReference>
<evidence type="ECO:0000256" key="13">
    <source>
        <dbReference type="ARBA" id="ARBA00040487"/>
    </source>
</evidence>
<keyword evidence="7" id="KW-0547">Nucleotide-binding</keyword>
<protein>
    <recommendedName>
        <fullName evidence="13">6-phosphofructo-2-kinase/fructose-2,6-bisphosphatase 2</fullName>
        <ecNumber evidence="3">2.7.1.105</ecNumber>
        <ecNumber evidence="4">3.1.3.46</ecNumber>
    </recommendedName>
    <alternativeName>
        <fullName evidence="14">6PF-2-K/Fru-2,6-P2ase heart-type isozyme</fullName>
    </alternativeName>
</protein>
<reference evidence="18" key="1">
    <citation type="journal article" date="2003" name="FEBS Lett.">
        <title>Hypoxic regulation of the 6-phosphofructo-2-kinase/fructose-2,6-bisphosphatase gene family (PFKFB-1-4) expression in vivo.</title>
        <authorList>
            <person name="Minchenko O.H."/>
            <person name="Opentanova I.L."/>
            <person name="Caro J."/>
        </authorList>
    </citation>
    <scope>NUCLEOTIDE SEQUENCE</scope>
    <source>
        <strain evidence="18">C57BL/6</strain>
        <tissue evidence="18">Brain</tissue>
    </source>
</reference>
<dbReference type="PRINTS" id="PR00991">
    <property type="entry name" value="6PFRUCTKNASE"/>
</dbReference>
<feature type="domain" description="6-phosphofructo-2-kinase" evidence="17">
    <location>
        <begin position="1"/>
        <end position="71"/>
    </location>
</feature>
<dbReference type="CDD" id="cd07067">
    <property type="entry name" value="HP_PGM_like"/>
    <property type="match status" value="1"/>
</dbReference>
<evidence type="ECO:0000256" key="7">
    <source>
        <dbReference type="ARBA" id="ARBA00022741"/>
    </source>
</evidence>
<dbReference type="GO" id="GO:0006003">
    <property type="term" value="P:fructose 2,6-bisphosphate metabolic process"/>
    <property type="evidence" value="ECO:0007669"/>
    <property type="project" value="InterPro"/>
</dbReference>